<dbReference type="HOGENOM" id="CLU_022309_0_0_10"/>
<keyword evidence="3" id="KW-1185">Reference proteome</keyword>
<dbReference type="PATRIC" id="fig|1562970.3.peg.80"/>
<dbReference type="Proteomes" id="UP000032417">
    <property type="component" value="Chromosome 1"/>
</dbReference>
<organism evidence="2 3">
    <name type="scientific">Fermentimonas caenicola</name>
    <dbReference type="NCBI Taxonomy" id="1562970"/>
    <lineage>
        <taxon>Bacteria</taxon>
        <taxon>Pseudomonadati</taxon>
        <taxon>Bacteroidota</taxon>
        <taxon>Bacteroidia</taxon>
        <taxon>Bacteroidales</taxon>
        <taxon>Dysgonomonadaceae</taxon>
        <taxon>Fermentimonas</taxon>
    </lineage>
</organism>
<reference evidence="2 3" key="1">
    <citation type="submission" date="2014-08" db="EMBL/GenBank/DDBJ databases">
        <authorList>
            <person name="Wibberg D."/>
        </authorList>
    </citation>
    <scope>NUCLEOTIDE SEQUENCE [LARGE SCALE GENOMIC DNA]</scope>
    <source>
        <strain evidence="3">ING2-E5B</strain>
    </source>
</reference>
<feature type="domain" description="MobA/VirD2-like nuclease" evidence="1">
    <location>
        <begin position="16"/>
        <end position="145"/>
    </location>
</feature>
<protein>
    <submittedName>
        <fullName evidence="2">Mobilization protein</fullName>
    </submittedName>
</protein>
<accession>A0A098BW14</accession>
<dbReference type="STRING" id="1562970.ING2E5B_0084"/>
<proteinExistence type="predicted"/>
<gene>
    <name evidence="2" type="ORF">ING2E5B_0084</name>
</gene>
<evidence type="ECO:0000259" key="1">
    <source>
        <dbReference type="Pfam" id="PF03432"/>
    </source>
</evidence>
<dbReference type="KEGG" id="pbt:ING2E5B_0084"/>
<dbReference type="Pfam" id="PF03432">
    <property type="entry name" value="Relaxase"/>
    <property type="match status" value="1"/>
</dbReference>
<dbReference type="AlphaFoldDB" id="A0A098BW14"/>
<dbReference type="EMBL" id="LN515532">
    <property type="protein sequence ID" value="CEA14754.1"/>
    <property type="molecule type" value="Genomic_DNA"/>
</dbReference>
<name>A0A098BW14_9BACT</name>
<sequence length="304" mass="35144">MAKITKGSSFKGVIKYVIDEKKETRILNSDGLRLKNLNTVIDGFVTQAGMNGRVSKPVGHVSLDFSAQDKEKLSDKVMVRIAHDYMQRMGITGTQYIIARHFDKEHPHIHLVFNRVDNNGKTISDSNDRYRSEKICKELTHKYGLYYSTGKENVKQHRLREPDKTRYEIYEALKTSVPRCRDWKQLIRELERSGIRTEFKTKGNTTTVEGVKFRKGGYTFNGSKVDRMFSYSKIDYQLKQNVRQSMRQDQAQSISATVHNSTESIVSGLGGLFDIRPASGHDDDQAYLYQQPKKKKKRRYGRQM</sequence>
<evidence type="ECO:0000313" key="3">
    <source>
        <dbReference type="Proteomes" id="UP000032417"/>
    </source>
</evidence>
<evidence type="ECO:0000313" key="2">
    <source>
        <dbReference type="EMBL" id="CEA14754.1"/>
    </source>
</evidence>
<dbReference type="InterPro" id="IPR005094">
    <property type="entry name" value="Endonuclease_MobA/VirD2"/>
</dbReference>